<evidence type="ECO:0000313" key="2">
    <source>
        <dbReference type="Proteomes" id="UP001162483"/>
    </source>
</evidence>
<dbReference type="Proteomes" id="UP001162483">
    <property type="component" value="Unassembled WGS sequence"/>
</dbReference>
<evidence type="ECO:0000313" key="1">
    <source>
        <dbReference type="EMBL" id="CAI9538718.1"/>
    </source>
</evidence>
<gene>
    <name evidence="1" type="ORF">SPARVUS_LOCUS1472946</name>
</gene>
<proteinExistence type="predicted"/>
<organism evidence="1 2">
    <name type="scientific">Staurois parvus</name>
    <dbReference type="NCBI Taxonomy" id="386267"/>
    <lineage>
        <taxon>Eukaryota</taxon>
        <taxon>Metazoa</taxon>
        <taxon>Chordata</taxon>
        <taxon>Craniata</taxon>
        <taxon>Vertebrata</taxon>
        <taxon>Euteleostomi</taxon>
        <taxon>Amphibia</taxon>
        <taxon>Batrachia</taxon>
        <taxon>Anura</taxon>
        <taxon>Neobatrachia</taxon>
        <taxon>Ranoidea</taxon>
        <taxon>Ranidae</taxon>
        <taxon>Staurois</taxon>
    </lineage>
</organism>
<sequence>MCPTFRSLHTAGGVEFFDIGCWQITASHCYCQARQIGHGAPVPPGHAAAGPTV</sequence>
<reference evidence="1" key="1">
    <citation type="submission" date="2023-05" db="EMBL/GenBank/DDBJ databases">
        <authorList>
            <person name="Stuckert A."/>
        </authorList>
    </citation>
    <scope>NUCLEOTIDE SEQUENCE</scope>
</reference>
<comment type="caution">
    <text evidence="1">The sequence shown here is derived from an EMBL/GenBank/DDBJ whole genome shotgun (WGS) entry which is preliminary data.</text>
</comment>
<accession>A0ABN9AYC5</accession>
<dbReference type="EMBL" id="CATNWA010000961">
    <property type="protein sequence ID" value="CAI9538718.1"/>
    <property type="molecule type" value="Genomic_DNA"/>
</dbReference>
<keyword evidence="2" id="KW-1185">Reference proteome</keyword>
<protein>
    <submittedName>
        <fullName evidence="1">Uncharacterized protein</fullName>
    </submittedName>
</protein>
<name>A0ABN9AYC5_9NEOB</name>